<evidence type="ECO:0000313" key="2">
    <source>
        <dbReference type="Proteomes" id="UP000003340"/>
    </source>
</evidence>
<reference evidence="1 2" key="2">
    <citation type="submission" date="2009-02" db="EMBL/GenBank/DDBJ databases">
        <title>Draft genome sequence of Clostridium methylpentosum (DSM 5476).</title>
        <authorList>
            <person name="Sudarsanam P."/>
            <person name="Ley R."/>
            <person name="Guruge J."/>
            <person name="Turnbaugh P.J."/>
            <person name="Mahowald M."/>
            <person name="Liep D."/>
            <person name="Gordon J."/>
        </authorList>
    </citation>
    <scope>NUCLEOTIDE SEQUENCE [LARGE SCALE GENOMIC DNA]</scope>
    <source>
        <strain evidence="1 2">DSM 5476</strain>
    </source>
</reference>
<protein>
    <submittedName>
        <fullName evidence="1">Uncharacterized protein</fullName>
    </submittedName>
</protein>
<evidence type="ECO:0000313" key="1">
    <source>
        <dbReference type="EMBL" id="EEG29959.1"/>
    </source>
</evidence>
<dbReference type="AlphaFoldDB" id="C0EEY7"/>
<proteinExistence type="predicted"/>
<reference evidence="1 2" key="1">
    <citation type="submission" date="2009-01" db="EMBL/GenBank/DDBJ databases">
        <authorList>
            <person name="Fulton L."/>
            <person name="Clifton S."/>
            <person name="Fulton B."/>
            <person name="Xu J."/>
            <person name="Minx P."/>
            <person name="Pepin K.H."/>
            <person name="Johnson M."/>
            <person name="Bhonagiri V."/>
            <person name="Nash W.E."/>
            <person name="Mardis E.R."/>
            <person name="Wilson R.K."/>
        </authorList>
    </citation>
    <scope>NUCLEOTIDE SEQUENCE [LARGE SCALE GENOMIC DNA]</scope>
    <source>
        <strain evidence="1 2">DSM 5476</strain>
    </source>
</reference>
<gene>
    <name evidence="1" type="ORF">CLOSTMETH_02426</name>
</gene>
<comment type="caution">
    <text evidence="1">The sequence shown here is derived from an EMBL/GenBank/DDBJ whole genome shotgun (WGS) entry which is preliminary data.</text>
</comment>
<accession>C0EEY7</accession>
<name>C0EEY7_9FIRM</name>
<dbReference type="HOGENOM" id="CLU_3006138_0_0_9"/>
<organism evidence="1 2">
    <name type="scientific">[Clostridium] methylpentosum DSM 5476</name>
    <dbReference type="NCBI Taxonomy" id="537013"/>
    <lineage>
        <taxon>Bacteria</taxon>
        <taxon>Bacillati</taxon>
        <taxon>Bacillota</taxon>
        <taxon>Clostridia</taxon>
        <taxon>Eubacteriales</taxon>
        <taxon>Oscillospiraceae</taxon>
        <taxon>Oscillospiraceae incertae sedis</taxon>
    </lineage>
</organism>
<keyword evidence="2" id="KW-1185">Reference proteome</keyword>
<dbReference type="Proteomes" id="UP000003340">
    <property type="component" value="Unassembled WGS sequence"/>
</dbReference>
<sequence>MFIIQAIHTYFRLKRASNPRKTLSWIEGLFLCDCGVSACLFAILECIFSCIKPTSC</sequence>
<dbReference type="EMBL" id="ACEC01000081">
    <property type="protein sequence ID" value="EEG29959.1"/>
    <property type="molecule type" value="Genomic_DNA"/>
</dbReference>